<dbReference type="STRING" id="564117.SAMN05216369_1504"/>
<name>A0A1M6RH12_9GAMM</name>
<feature type="transmembrane region" description="Helical" evidence="5">
    <location>
        <begin position="45"/>
        <end position="72"/>
    </location>
</feature>
<keyword evidence="4 5" id="KW-0472">Membrane</keyword>
<dbReference type="EMBL" id="FRAQ01000001">
    <property type="protein sequence ID" value="SHK31732.1"/>
    <property type="molecule type" value="Genomic_DNA"/>
</dbReference>
<keyword evidence="2 5" id="KW-0812">Transmembrane</keyword>
<dbReference type="RefSeq" id="WP_228704424.1">
    <property type="nucleotide sequence ID" value="NZ_FRAQ01000001.1"/>
</dbReference>
<feature type="domain" description="Sodium/calcium exchanger membrane region" evidence="6">
    <location>
        <begin position="199"/>
        <end position="343"/>
    </location>
</feature>
<protein>
    <submittedName>
        <fullName evidence="7">Cation:H+ antiporter</fullName>
    </submittedName>
</protein>
<evidence type="ECO:0000259" key="6">
    <source>
        <dbReference type="Pfam" id="PF01699"/>
    </source>
</evidence>
<feature type="transmembrane region" description="Helical" evidence="5">
    <location>
        <begin position="326"/>
        <end position="346"/>
    </location>
</feature>
<evidence type="ECO:0000256" key="5">
    <source>
        <dbReference type="SAM" id="Phobius"/>
    </source>
</evidence>
<accession>A0A1M6RH12</accession>
<dbReference type="Gene3D" id="1.20.1420.30">
    <property type="entry name" value="NCX, central ion-binding region"/>
    <property type="match status" value="2"/>
</dbReference>
<feature type="transmembrane region" description="Helical" evidence="5">
    <location>
        <begin position="195"/>
        <end position="213"/>
    </location>
</feature>
<proteinExistence type="predicted"/>
<dbReference type="GO" id="GO:0008273">
    <property type="term" value="F:calcium, potassium:sodium antiporter activity"/>
    <property type="evidence" value="ECO:0007669"/>
    <property type="project" value="TreeGrafter"/>
</dbReference>
<dbReference type="PANTHER" id="PTHR10846">
    <property type="entry name" value="SODIUM/POTASSIUM/CALCIUM EXCHANGER"/>
    <property type="match status" value="1"/>
</dbReference>
<dbReference type="GO" id="GO:0006874">
    <property type="term" value="P:intracellular calcium ion homeostasis"/>
    <property type="evidence" value="ECO:0007669"/>
    <property type="project" value="TreeGrafter"/>
</dbReference>
<comment type="subcellular location">
    <subcellularLocation>
        <location evidence="1">Membrane</location>
        <topology evidence="1">Multi-pass membrane protein</topology>
    </subcellularLocation>
</comment>
<feature type="transmembrane region" description="Helical" evidence="5">
    <location>
        <begin position="142"/>
        <end position="161"/>
    </location>
</feature>
<keyword evidence="8" id="KW-1185">Reference proteome</keyword>
<feature type="transmembrane region" description="Helical" evidence="5">
    <location>
        <begin position="225"/>
        <end position="245"/>
    </location>
</feature>
<dbReference type="Proteomes" id="UP000184497">
    <property type="component" value="Unassembled WGS sequence"/>
</dbReference>
<dbReference type="PANTHER" id="PTHR10846:SF8">
    <property type="entry name" value="INNER MEMBRANE PROTEIN YRBG"/>
    <property type="match status" value="1"/>
</dbReference>
<dbReference type="GO" id="GO:0005262">
    <property type="term" value="F:calcium channel activity"/>
    <property type="evidence" value="ECO:0007669"/>
    <property type="project" value="TreeGrafter"/>
</dbReference>
<evidence type="ECO:0000256" key="2">
    <source>
        <dbReference type="ARBA" id="ARBA00022692"/>
    </source>
</evidence>
<dbReference type="InterPro" id="IPR004481">
    <property type="entry name" value="K/Na/Ca-exchanger"/>
</dbReference>
<reference evidence="8" key="1">
    <citation type="submission" date="2016-11" db="EMBL/GenBank/DDBJ databases">
        <authorList>
            <person name="Varghese N."/>
            <person name="Submissions S."/>
        </authorList>
    </citation>
    <scope>NUCLEOTIDE SEQUENCE [LARGE SCALE GENOMIC DNA]</scope>
    <source>
        <strain evidence="8">CGMCC 1.10835</strain>
    </source>
</reference>
<evidence type="ECO:0000256" key="3">
    <source>
        <dbReference type="ARBA" id="ARBA00022989"/>
    </source>
</evidence>
<keyword evidence="3 5" id="KW-1133">Transmembrane helix</keyword>
<evidence type="ECO:0000313" key="8">
    <source>
        <dbReference type="Proteomes" id="UP000184497"/>
    </source>
</evidence>
<feature type="transmembrane region" description="Helical" evidence="5">
    <location>
        <begin position="12"/>
        <end position="33"/>
    </location>
</feature>
<feature type="transmembrane region" description="Helical" evidence="5">
    <location>
        <begin position="118"/>
        <end position="136"/>
    </location>
</feature>
<dbReference type="Pfam" id="PF01699">
    <property type="entry name" value="Na_Ca_ex"/>
    <property type="match status" value="2"/>
</dbReference>
<dbReference type="InterPro" id="IPR044880">
    <property type="entry name" value="NCX_ion-bd_dom_sf"/>
</dbReference>
<evidence type="ECO:0000313" key="7">
    <source>
        <dbReference type="EMBL" id="SHK31732.1"/>
    </source>
</evidence>
<evidence type="ECO:0000256" key="1">
    <source>
        <dbReference type="ARBA" id="ARBA00004141"/>
    </source>
</evidence>
<gene>
    <name evidence="7" type="ORF">SAMN05216369_1504</name>
</gene>
<dbReference type="GO" id="GO:0005886">
    <property type="term" value="C:plasma membrane"/>
    <property type="evidence" value="ECO:0007669"/>
    <property type="project" value="TreeGrafter"/>
</dbReference>
<dbReference type="AlphaFoldDB" id="A0A1M6RH12"/>
<feature type="domain" description="Sodium/calcium exchanger membrane region" evidence="6">
    <location>
        <begin position="16"/>
        <end position="161"/>
    </location>
</feature>
<feature type="transmembrane region" description="Helical" evidence="5">
    <location>
        <begin position="257"/>
        <end position="277"/>
    </location>
</feature>
<dbReference type="InterPro" id="IPR004837">
    <property type="entry name" value="NaCa_Exmemb"/>
</dbReference>
<feature type="transmembrane region" description="Helical" evidence="5">
    <location>
        <begin position="297"/>
        <end position="314"/>
    </location>
</feature>
<evidence type="ECO:0000256" key="4">
    <source>
        <dbReference type="ARBA" id="ARBA00023136"/>
    </source>
</evidence>
<organism evidence="7 8">
    <name type="scientific">Marinobacter antarcticus</name>
    <dbReference type="NCBI Taxonomy" id="564117"/>
    <lineage>
        <taxon>Bacteria</taxon>
        <taxon>Pseudomonadati</taxon>
        <taxon>Pseudomonadota</taxon>
        <taxon>Gammaproteobacteria</taxon>
        <taxon>Pseudomonadales</taxon>
        <taxon>Marinobacteraceae</taxon>
        <taxon>Marinobacter</taxon>
    </lineage>
</organism>
<sequence>MSIPPTESWTLLQGGLVFLVCAAIIAIAGTRITRVVDQLADRTGIGEAAAGAVLLGASTSVGGSVLSVTAAWNGNAELAVSNALGGIAVQTFFLAVADMVYRRANLEHAAASVPNMMQNGLLICLLALILFAPYLPDVTVGGVHPVTPVLFAVYFYGIYLVRTASESPMWLPSATGETREDKPDDVTAMPPMSRLCVEFLVLMAVLGIAGWVLEPAATVIANRTNLTQTVVGVLLTAVSTSIPELVTSVAAVRRGALTLAVGGIIGGNAFDTLFTAASDIAYRDGSIYHAMPEDSKFWAALTLLMSGVLMMGLIRRERHGIGKIGMESAVIMVLYVFGVVLMLGGVQAPPAYN</sequence>
<feature type="transmembrane region" description="Helical" evidence="5">
    <location>
        <begin position="78"/>
        <end position="97"/>
    </location>
</feature>